<dbReference type="InterPro" id="IPR018755">
    <property type="entry name" value="Phage_Mu_Gp48"/>
</dbReference>
<dbReference type="Proteomes" id="UP000180254">
    <property type="component" value="Unassembled WGS sequence"/>
</dbReference>
<organism evidence="1 2">
    <name type="scientific">Andreesenia angusta</name>
    <dbReference type="NCBI Taxonomy" id="39480"/>
    <lineage>
        <taxon>Bacteria</taxon>
        <taxon>Bacillati</taxon>
        <taxon>Bacillota</taxon>
        <taxon>Tissierellia</taxon>
        <taxon>Tissierellales</taxon>
        <taxon>Gottschalkiaceae</taxon>
        <taxon>Andreesenia</taxon>
    </lineage>
</organism>
<evidence type="ECO:0008006" key="3">
    <source>
        <dbReference type="Google" id="ProtNLM"/>
    </source>
</evidence>
<reference evidence="1 2" key="1">
    <citation type="submission" date="2016-09" db="EMBL/GenBank/DDBJ databases">
        <title>Genome sequence of Eubacterium angustum.</title>
        <authorList>
            <person name="Poehlein A."/>
            <person name="Daniel R."/>
        </authorList>
    </citation>
    <scope>NUCLEOTIDE SEQUENCE [LARGE SCALE GENOMIC DNA]</scope>
    <source>
        <strain evidence="1 2">DSM 1989</strain>
    </source>
</reference>
<dbReference type="Pfam" id="PF10076">
    <property type="entry name" value="Phage_Mu_Gp48"/>
    <property type="match status" value="1"/>
</dbReference>
<dbReference type="AlphaFoldDB" id="A0A1S1V6W9"/>
<evidence type="ECO:0000313" key="1">
    <source>
        <dbReference type="EMBL" id="OHW62160.1"/>
    </source>
</evidence>
<protein>
    <recommendedName>
        <fullName evidence="3">DUF2313 domain-containing protein</fullName>
    </recommendedName>
</protein>
<dbReference type="STRING" id="39480.EUAN_12290"/>
<dbReference type="EMBL" id="MKIE01000004">
    <property type="protein sequence ID" value="OHW62160.1"/>
    <property type="molecule type" value="Genomic_DNA"/>
</dbReference>
<proteinExistence type="predicted"/>
<gene>
    <name evidence="1" type="ORF">EUAN_12290</name>
</gene>
<evidence type="ECO:0000313" key="2">
    <source>
        <dbReference type="Proteomes" id="UP000180254"/>
    </source>
</evidence>
<accession>A0A1S1V6W9</accession>
<keyword evidence="2" id="KW-1185">Reference proteome</keyword>
<sequence>MAKLSRKIPKRFAEIGIISDILQALDRGLVDLENKTNQVMNDFTINNVSDTNIERYEKILDISNLNLTLELRRGALLSKYRGVGTITPKRLESIAASFSGGEVDIAEHAEGAYIITIIFKDTRNDVRYLQALDRALKEVMPAHLDYIVSVEYETKIGIQPEIRDYEYPFNMCGTFLCGIKPDYSTQGARLSENLRVQSKDSTNVQKYKMAGTFAAESEV</sequence>
<comment type="caution">
    <text evidence="1">The sequence shown here is derived from an EMBL/GenBank/DDBJ whole genome shotgun (WGS) entry which is preliminary data.</text>
</comment>
<dbReference type="OrthoDB" id="1629754at2"/>
<name>A0A1S1V6W9_9FIRM</name>